<name>A0A3M7D8W3_HORWE</name>
<dbReference type="Proteomes" id="UP000270230">
    <property type="component" value="Unassembled WGS sequence"/>
</dbReference>
<evidence type="ECO:0000256" key="1">
    <source>
        <dbReference type="ARBA" id="ARBA00022801"/>
    </source>
</evidence>
<dbReference type="Gene3D" id="3.40.50.1820">
    <property type="entry name" value="alpha/beta hydrolase"/>
    <property type="match status" value="1"/>
</dbReference>
<evidence type="ECO:0000313" key="4">
    <source>
        <dbReference type="EMBL" id="RMY60741.1"/>
    </source>
</evidence>
<dbReference type="AlphaFoldDB" id="A0A3M7D8W3"/>
<evidence type="ECO:0000259" key="3">
    <source>
        <dbReference type="Pfam" id="PF00561"/>
    </source>
</evidence>
<keyword evidence="1" id="KW-0378">Hydrolase</keyword>
<feature type="domain" description="AB hydrolase-1" evidence="3">
    <location>
        <begin position="39"/>
        <end position="290"/>
    </location>
</feature>
<evidence type="ECO:0000313" key="5">
    <source>
        <dbReference type="Proteomes" id="UP000270230"/>
    </source>
</evidence>
<comment type="similarity">
    <text evidence="2">Belongs to the AB hydrolase superfamily. Epoxide hydrolase family.</text>
</comment>
<accession>A0A3M7D8W3</accession>
<dbReference type="OrthoDB" id="408373at2759"/>
<dbReference type="EMBL" id="QWIN01000056">
    <property type="protein sequence ID" value="RMY60741.1"/>
    <property type="molecule type" value="Genomic_DNA"/>
</dbReference>
<evidence type="ECO:0000256" key="2">
    <source>
        <dbReference type="ARBA" id="ARBA00038334"/>
    </source>
</evidence>
<organism evidence="4 5">
    <name type="scientific">Hortaea werneckii</name>
    <name type="common">Black yeast</name>
    <name type="synonym">Cladosporium werneckii</name>
    <dbReference type="NCBI Taxonomy" id="91943"/>
    <lineage>
        <taxon>Eukaryota</taxon>
        <taxon>Fungi</taxon>
        <taxon>Dikarya</taxon>
        <taxon>Ascomycota</taxon>
        <taxon>Pezizomycotina</taxon>
        <taxon>Dothideomycetes</taxon>
        <taxon>Dothideomycetidae</taxon>
        <taxon>Mycosphaerellales</taxon>
        <taxon>Teratosphaeriaceae</taxon>
        <taxon>Hortaea</taxon>
    </lineage>
</organism>
<dbReference type="InterPro" id="IPR029058">
    <property type="entry name" value="AB_hydrolase_fold"/>
</dbReference>
<dbReference type="InterPro" id="IPR000073">
    <property type="entry name" value="AB_hydrolase_1"/>
</dbReference>
<gene>
    <name evidence="4" type="ORF">D0865_01366</name>
</gene>
<dbReference type="GO" id="GO:0016787">
    <property type="term" value="F:hydrolase activity"/>
    <property type="evidence" value="ECO:0007669"/>
    <property type="project" value="UniProtKB-KW"/>
</dbReference>
<dbReference type="PRINTS" id="PR00111">
    <property type="entry name" value="ABHYDROLASE"/>
</dbReference>
<sequence length="314" mass="34973">MNNGDITSHYYRANLYNGIGLAYLDCEVDTSTNIKPRGTVLLIHGFPETSYQWRAVIPTLTGSGYRVLAPDYRGAGESSKSTNEGDFTKASMAADMIMLLDSKGVDDKVHVVGHDIGGVIAFTLSSRWPERVASLCISECLLPGTAAFDNERSEHPVKYFHHTFHCVDNLPECLIAGREKIYVEYFVNKLCYRLGAVPSYVIDRYARGYAQPGALRCALQLFKAFGKDAEDLVRWIREQGKSTVPTLVLSGEHSSFRGFALGMMQEVVLAESLRWEVVDEAGHFLAEENPHRFSELLLSFMDRQLACGELTLAN</sequence>
<dbReference type="Pfam" id="PF00561">
    <property type="entry name" value="Abhydrolase_1"/>
    <property type="match status" value="1"/>
</dbReference>
<dbReference type="PANTHER" id="PTHR43329">
    <property type="entry name" value="EPOXIDE HYDROLASE"/>
    <property type="match status" value="1"/>
</dbReference>
<protein>
    <recommendedName>
        <fullName evidence="3">AB hydrolase-1 domain-containing protein</fullName>
    </recommendedName>
</protein>
<dbReference type="InterPro" id="IPR000639">
    <property type="entry name" value="Epox_hydrolase-like"/>
</dbReference>
<reference evidence="4 5" key="1">
    <citation type="journal article" date="2018" name="BMC Genomics">
        <title>Genomic evidence for intraspecific hybridization in a clonal and extremely halotolerant yeast.</title>
        <authorList>
            <person name="Gostincar C."/>
            <person name="Stajich J.E."/>
            <person name="Zupancic J."/>
            <person name="Zalar P."/>
            <person name="Gunde-Cimerman N."/>
        </authorList>
    </citation>
    <scope>NUCLEOTIDE SEQUENCE [LARGE SCALE GENOMIC DNA]</scope>
    <source>
        <strain evidence="4 5">EXF-151</strain>
    </source>
</reference>
<dbReference type="PRINTS" id="PR00412">
    <property type="entry name" value="EPOXHYDRLASE"/>
</dbReference>
<comment type="caution">
    <text evidence="4">The sequence shown here is derived from an EMBL/GenBank/DDBJ whole genome shotgun (WGS) entry which is preliminary data.</text>
</comment>
<dbReference type="SUPFAM" id="SSF53474">
    <property type="entry name" value="alpha/beta-Hydrolases"/>
    <property type="match status" value="1"/>
</dbReference>
<proteinExistence type="inferred from homology"/>